<dbReference type="EMBL" id="WIGM01000374">
    <property type="protein sequence ID" value="KAF6827262.1"/>
    <property type="molecule type" value="Genomic_DNA"/>
</dbReference>
<organism evidence="2 3">
    <name type="scientific">Colletotrichum musicola</name>
    <dbReference type="NCBI Taxonomy" id="2175873"/>
    <lineage>
        <taxon>Eukaryota</taxon>
        <taxon>Fungi</taxon>
        <taxon>Dikarya</taxon>
        <taxon>Ascomycota</taxon>
        <taxon>Pezizomycotina</taxon>
        <taxon>Sordariomycetes</taxon>
        <taxon>Hypocreomycetidae</taxon>
        <taxon>Glomerellales</taxon>
        <taxon>Glomerellaceae</taxon>
        <taxon>Colletotrichum</taxon>
        <taxon>Colletotrichum orchidearum species complex</taxon>
    </lineage>
</organism>
<feature type="compositionally biased region" description="Polar residues" evidence="1">
    <location>
        <begin position="75"/>
        <end position="106"/>
    </location>
</feature>
<sequence length="308" mass="33934">MDGQHDDNHEFGPNLKGKGKEEASSPLPRPVEHQQQNRDVSADSPILTRIAYSASDLSRAVMSGRPETLHDGPSRKQQSRSNSASEPAYQSQTASFHDQKTMRPTTETTFAQTPPLFTAGEELYADFLGAQVDLATAQRVALPPTLGIPSAVIEQQSRDGQQVIDLLNLPGEMNGIDNINAGGNRPFLSSQEQSALKEALFGRRATPHWATLLDFQPGFLEDYDESEIRQYFGDVDAVEAKARWTDGWSDVLAGYNDEVWGDLGPLAREAQREIDEARGQGPRQEPGKMKALGRLRQILAHVRGLEMS</sequence>
<protein>
    <submittedName>
        <fullName evidence="2">Uncharacterized protein</fullName>
    </submittedName>
</protein>
<dbReference type="AlphaFoldDB" id="A0A8H6K902"/>
<evidence type="ECO:0000256" key="1">
    <source>
        <dbReference type="SAM" id="MobiDB-lite"/>
    </source>
</evidence>
<dbReference type="Proteomes" id="UP000639643">
    <property type="component" value="Unassembled WGS sequence"/>
</dbReference>
<name>A0A8H6K902_9PEZI</name>
<proteinExistence type="predicted"/>
<dbReference type="OrthoDB" id="5337545at2759"/>
<feature type="compositionally biased region" description="Basic and acidic residues" evidence="1">
    <location>
        <begin position="1"/>
        <end position="10"/>
    </location>
</feature>
<comment type="caution">
    <text evidence="2">The sequence shown here is derived from an EMBL/GenBank/DDBJ whole genome shotgun (WGS) entry which is preliminary data.</text>
</comment>
<feature type="region of interest" description="Disordered" evidence="1">
    <location>
        <begin position="1"/>
        <end position="106"/>
    </location>
</feature>
<keyword evidence="3" id="KW-1185">Reference proteome</keyword>
<evidence type="ECO:0000313" key="2">
    <source>
        <dbReference type="EMBL" id="KAF6827262.1"/>
    </source>
</evidence>
<gene>
    <name evidence="2" type="ORF">CMUS01_09083</name>
</gene>
<reference evidence="2" key="1">
    <citation type="journal article" date="2020" name="Phytopathology">
        <title>Genome Sequence Resources of Colletotrichum truncatum, C. plurivorum, C. musicola, and C. sojae: Four Species Pathogenic to Soybean (Glycine max).</title>
        <authorList>
            <person name="Rogerio F."/>
            <person name="Boufleur T.R."/>
            <person name="Ciampi-Guillardi M."/>
            <person name="Sukno S.A."/>
            <person name="Thon M.R."/>
            <person name="Massola Junior N.S."/>
            <person name="Baroncelli R."/>
        </authorList>
    </citation>
    <scope>NUCLEOTIDE SEQUENCE</scope>
    <source>
        <strain evidence="2">LFN0074</strain>
    </source>
</reference>
<accession>A0A8H6K902</accession>
<evidence type="ECO:0000313" key="3">
    <source>
        <dbReference type="Proteomes" id="UP000639643"/>
    </source>
</evidence>